<feature type="domain" description="N,N-dimethylformamidase beta subunit-like C-terminal" evidence="4">
    <location>
        <begin position="83"/>
        <end position="441"/>
    </location>
</feature>
<protein>
    <recommendedName>
        <fullName evidence="4">N,N-dimethylformamidase beta subunit-like C-terminal domain-containing protein</fullName>
    </recommendedName>
</protein>
<evidence type="ECO:0000259" key="4">
    <source>
        <dbReference type="Pfam" id="PF20254"/>
    </source>
</evidence>
<dbReference type="Pfam" id="PF20254">
    <property type="entry name" value="DMFA2_C"/>
    <property type="match status" value="1"/>
</dbReference>
<evidence type="ECO:0000256" key="2">
    <source>
        <dbReference type="PROSITE-ProRule" id="PRU00504"/>
    </source>
</evidence>
<dbReference type="AlphaFoldDB" id="A0A0K1PIJ7"/>
<sequence>MRPLAPLAALAALLLAACAGDPPGITQNTVVSRENALPGNPDWNDGPLAVPSALAGYADHVSAVAGDSIALQISSSPASNVSWTLYRLGWYGGAGARQLASGSAGSVGTQPSCPVEGSSGLVRCAWSTSARMQLPADALSGLYLFKLVREDGRHSFVPLVVKDDRSATFLFQSSVTTWQAYNPWGGTSLYVDRTGSLPFGRAVKVSFDRPYETDYGSGEVLRWEVHFARFMERYGYDVSYTTNLDVSSAGLGRLSKGQAFLSVGHDEYWTLAERDAIEAARDRGVSTLFFGANTGYWKIRLEDSRTIVSYKSNAFSDPEKGAERTGLWRARVIGRPENALVGVMYESWMKLSSAWVVSDDSHFLYRGTGLHNRDTIPRIVGYEYDRTFDNGNQPSGLSVMARSPVLDIFGKPGVSEAGSYRAASGALVFSSASIEWSYGLGQPGIADPRVERMTANVLDAATKVGIPAGVGSGPIPEAPRREDAPATVSTVGKGLEAPTGVAELPDGVAVADPRANRIFLVKMDGTTSVIAGDGVPSSDAGFDQVPGAQARFNFPTSVVADEAGVLYVADTSNHCIRRIAPDGQREVTTLAGSIGQPGMVDATGSGARFSLPMGLAIDPRTGLLLVADADNGRIRAVDRHSGATTTVAGGGTNPADGPGAQVGFAYPTAVAAGPDGTIYVVDTEYAQLRSIGTDPARSVVTLVRGPKAGGDGTGDVAGLAAQGGAAWMSDGLFLTEPTRFQVRKVVPGADASSTRVYTVAGGRYGAADGRGHSASFGMPVGLGAGRGGALWVTDAGNGSLRKIVP</sequence>
<reference evidence="5 6" key="1">
    <citation type="submission" date="2015-08" db="EMBL/GenBank/DDBJ databases">
        <authorList>
            <person name="Babu N.S."/>
            <person name="Beckwith C.J."/>
            <person name="Beseler K.G."/>
            <person name="Brison A."/>
            <person name="Carone J.V."/>
            <person name="Caskin T.P."/>
            <person name="Diamond M."/>
            <person name="Durham M.E."/>
            <person name="Foxe J.M."/>
            <person name="Go M."/>
            <person name="Henderson B.A."/>
            <person name="Jones I.B."/>
            <person name="McGettigan J.A."/>
            <person name="Micheletti S.J."/>
            <person name="Nasrallah M.E."/>
            <person name="Ortiz D."/>
            <person name="Piller C.R."/>
            <person name="Privatt S.R."/>
            <person name="Schneider S.L."/>
            <person name="Sharp S."/>
            <person name="Smith T.C."/>
            <person name="Stanton J.D."/>
            <person name="Ullery H.E."/>
            <person name="Wilson R.J."/>
            <person name="Serrano M.G."/>
            <person name="Buck G."/>
            <person name="Lee V."/>
            <person name="Wang Y."/>
            <person name="Carvalho R."/>
            <person name="Voegtly L."/>
            <person name="Shi R."/>
            <person name="Duckworth R."/>
            <person name="Johnson A."/>
            <person name="Loviza R."/>
            <person name="Walstead R."/>
            <person name="Shah Z."/>
            <person name="Kiflezghi M."/>
            <person name="Wade K."/>
            <person name="Ball S.L."/>
            <person name="Bradley K.W."/>
            <person name="Asai D.J."/>
            <person name="Bowman C.A."/>
            <person name="Russell D.A."/>
            <person name="Pope W.H."/>
            <person name="Jacobs-Sera D."/>
            <person name="Hendrix R.W."/>
            <person name="Hatfull G.F."/>
        </authorList>
    </citation>
    <scope>NUCLEOTIDE SEQUENCE [LARGE SCALE GENOMIC DNA]</scope>
    <source>
        <strain evidence="5 6">DSM 27710</strain>
    </source>
</reference>
<dbReference type="PROSITE" id="PS51257">
    <property type="entry name" value="PROKAR_LIPOPROTEIN"/>
    <property type="match status" value="1"/>
</dbReference>
<dbReference type="PATRIC" id="fig|1391653.3.peg.3473"/>
<dbReference type="STRING" id="1391653.AKJ08_3326"/>
<evidence type="ECO:0000313" key="5">
    <source>
        <dbReference type="EMBL" id="AKU92939.1"/>
    </source>
</evidence>
<name>A0A0K1PIJ7_9BACT</name>
<dbReference type="Gene3D" id="2.120.10.30">
    <property type="entry name" value="TolB, C-terminal domain"/>
    <property type="match status" value="3"/>
</dbReference>
<keyword evidence="1" id="KW-0677">Repeat</keyword>
<evidence type="ECO:0000313" key="6">
    <source>
        <dbReference type="Proteomes" id="UP000055590"/>
    </source>
</evidence>
<organism evidence="5 6">
    <name type="scientific">Vulgatibacter incomptus</name>
    <dbReference type="NCBI Taxonomy" id="1391653"/>
    <lineage>
        <taxon>Bacteria</taxon>
        <taxon>Pseudomonadati</taxon>
        <taxon>Myxococcota</taxon>
        <taxon>Myxococcia</taxon>
        <taxon>Myxococcales</taxon>
        <taxon>Cystobacterineae</taxon>
        <taxon>Vulgatibacteraceae</taxon>
        <taxon>Vulgatibacter</taxon>
    </lineage>
</organism>
<dbReference type="RefSeq" id="WP_050727029.1">
    <property type="nucleotide sequence ID" value="NZ_CP012332.1"/>
</dbReference>
<keyword evidence="3" id="KW-0732">Signal</keyword>
<dbReference type="InterPro" id="IPR011042">
    <property type="entry name" value="6-blade_b-propeller_TolB-like"/>
</dbReference>
<keyword evidence="6" id="KW-1185">Reference proteome</keyword>
<dbReference type="EMBL" id="CP012332">
    <property type="protein sequence ID" value="AKU92939.1"/>
    <property type="molecule type" value="Genomic_DNA"/>
</dbReference>
<dbReference type="SUPFAM" id="SSF101898">
    <property type="entry name" value="NHL repeat"/>
    <property type="match status" value="1"/>
</dbReference>
<dbReference type="PANTHER" id="PTHR46388:SF2">
    <property type="entry name" value="NHL REPEAT-CONTAINING PROTEIN 2"/>
    <property type="match status" value="1"/>
</dbReference>
<dbReference type="Proteomes" id="UP000055590">
    <property type="component" value="Chromosome"/>
</dbReference>
<gene>
    <name evidence="5" type="ORF">AKJ08_3326</name>
</gene>
<evidence type="ECO:0000256" key="3">
    <source>
        <dbReference type="SAM" id="SignalP"/>
    </source>
</evidence>
<dbReference type="InterPro" id="IPR046540">
    <property type="entry name" value="DMFA2_C"/>
</dbReference>
<dbReference type="Pfam" id="PF01436">
    <property type="entry name" value="NHL"/>
    <property type="match status" value="1"/>
</dbReference>
<feature type="repeat" description="NHL" evidence="2">
    <location>
        <begin position="542"/>
        <end position="582"/>
    </location>
</feature>
<dbReference type="OrthoDB" id="505641at2"/>
<evidence type="ECO:0000256" key="1">
    <source>
        <dbReference type="ARBA" id="ARBA00022737"/>
    </source>
</evidence>
<feature type="chain" id="PRO_5005465541" description="N,N-dimethylformamidase beta subunit-like C-terminal domain-containing protein" evidence="3">
    <location>
        <begin position="20"/>
        <end position="805"/>
    </location>
</feature>
<dbReference type="PANTHER" id="PTHR46388">
    <property type="entry name" value="NHL REPEAT-CONTAINING PROTEIN 2"/>
    <property type="match status" value="1"/>
</dbReference>
<accession>A0A0K1PIJ7</accession>
<dbReference type="KEGG" id="vin:AKJ08_3326"/>
<dbReference type="PROSITE" id="PS51125">
    <property type="entry name" value="NHL"/>
    <property type="match status" value="1"/>
</dbReference>
<feature type="signal peptide" evidence="3">
    <location>
        <begin position="1"/>
        <end position="19"/>
    </location>
</feature>
<dbReference type="InterPro" id="IPR001258">
    <property type="entry name" value="NHL_repeat"/>
</dbReference>
<proteinExistence type="predicted"/>